<evidence type="ECO:0008006" key="4">
    <source>
        <dbReference type="Google" id="ProtNLM"/>
    </source>
</evidence>
<keyword evidence="1" id="KW-0472">Membrane</keyword>
<feature type="transmembrane region" description="Helical" evidence="1">
    <location>
        <begin position="86"/>
        <end position="111"/>
    </location>
</feature>
<keyword evidence="1" id="KW-1133">Transmembrane helix</keyword>
<feature type="transmembrane region" description="Helical" evidence="1">
    <location>
        <begin position="43"/>
        <end position="66"/>
    </location>
</feature>
<reference evidence="2 3" key="1">
    <citation type="submission" date="2019-07" db="EMBL/GenBank/DDBJ databases">
        <title>Hymenobacter sp. straun FUR1 Genome sequencing and assembly.</title>
        <authorList>
            <person name="Chhetri G."/>
        </authorList>
    </citation>
    <scope>NUCLEOTIDE SEQUENCE [LARGE SCALE GENOMIC DNA]</scope>
    <source>
        <strain evidence="2 3">Fur1</strain>
    </source>
</reference>
<sequence length="149" mass="16573">MYSFVLALHSWNRWAVLLALLMALGLAYRGWLGALPYQRADRLAGNVLTGLLHLQLLLGFTLYFGLSPWTKMAAANRAAAWHDPTLRFWSITHISLMLTAIVVAQIGQSIAKRTAADAARHRWAALSYSVATALLLLGIPFASRPWFRV</sequence>
<name>A0A558BLH7_9BACT</name>
<keyword evidence="3" id="KW-1185">Reference proteome</keyword>
<gene>
    <name evidence="2" type="ORF">FNT36_23500</name>
</gene>
<organism evidence="2 3">
    <name type="scientific">Hymenobacter setariae</name>
    <dbReference type="NCBI Taxonomy" id="2594794"/>
    <lineage>
        <taxon>Bacteria</taxon>
        <taxon>Pseudomonadati</taxon>
        <taxon>Bacteroidota</taxon>
        <taxon>Cytophagia</taxon>
        <taxon>Cytophagales</taxon>
        <taxon>Hymenobacteraceae</taxon>
        <taxon>Hymenobacter</taxon>
    </lineage>
</organism>
<evidence type="ECO:0000313" key="2">
    <source>
        <dbReference type="EMBL" id="TVT37372.1"/>
    </source>
</evidence>
<protein>
    <recommendedName>
        <fullName evidence="4">Cytochrome B</fullName>
    </recommendedName>
</protein>
<dbReference type="EMBL" id="VMRJ01000007">
    <property type="protein sequence ID" value="TVT37372.1"/>
    <property type="molecule type" value="Genomic_DNA"/>
</dbReference>
<proteinExistence type="predicted"/>
<evidence type="ECO:0000256" key="1">
    <source>
        <dbReference type="SAM" id="Phobius"/>
    </source>
</evidence>
<dbReference type="OrthoDB" id="329514at2"/>
<dbReference type="RefSeq" id="WP_144852871.1">
    <property type="nucleotide sequence ID" value="NZ_VMRJ01000007.1"/>
</dbReference>
<comment type="caution">
    <text evidence="2">The sequence shown here is derived from an EMBL/GenBank/DDBJ whole genome shotgun (WGS) entry which is preliminary data.</text>
</comment>
<dbReference type="Proteomes" id="UP000317624">
    <property type="component" value="Unassembled WGS sequence"/>
</dbReference>
<dbReference type="AlphaFoldDB" id="A0A558BLH7"/>
<accession>A0A558BLH7</accession>
<keyword evidence="1" id="KW-0812">Transmembrane</keyword>
<feature type="transmembrane region" description="Helical" evidence="1">
    <location>
        <begin position="123"/>
        <end position="143"/>
    </location>
</feature>
<feature type="transmembrane region" description="Helical" evidence="1">
    <location>
        <begin position="12"/>
        <end position="31"/>
    </location>
</feature>
<evidence type="ECO:0000313" key="3">
    <source>
        <dbReference type="Proteomes" id="UP000317624"/>
    </source>
</evidence>